<dbReference type="Proteomes" id="UP000061809">
    <property type="component" value="Chromosome"/>
</dbReference>
<reference evidence="2 3" key="1">
    <citation type="journal article" date="2015" name="Science">
        <title>Genetic determinants of in vivo fitness and diet responsiveness in multiple human gut Bacteroides.</title>
        <authorList>
            <person name="Wu M."/>
            <person name="McNulty N.P."/>
            <person name="Rodionov D.A."/>
            <person name="Khoroshkin M.S."/>
            <person name="Griffin N.W."/>
            <person name="Cheng J."/>
            <person name="Latreille P."/>
            <person name="Kerstetter R.A."/>
            <person name="Terrapon N."/>
            <person name="Henrissat B."/>
            <person name="Osterman A.L."/>
            <person name="Gordon J.I."/>
        </authorList>
    </citation>
    <scope>NUCLEOTIDE SEQUENCE [LARGE SCALE GENOMIC DNA]</scope>
    <source>
        <strain evidence="2 3">WH2</strain>
    </source>
</reference>
<dbReference type="Gene3D" id="3.90.550.10">
    <property type="entry name" value="Spore Coat Polysaccharide Biosynthesis Protein SpsA, Chain A"/>
    <property type="match status" value="1"/>
</dbReference>
<dbReference type="SUPFAM" id="SSF53448">
    <property type="entry name" value="Nucleotide-diphospho-sugar transferases"/>
    <property type="match status" value="1"/>
</dbReference>
<proteinExistence type="predicted"/>
<keyword evidence="2" id="KW-0808">Transferase</keyword>
<dbReference type="CDD" id="cd00761">
    <property type="entry name" value="Glyco_tranf_GTA_type"/>
    <property type="match status" value="1"/>
</dbReference>
<dbReference type="PATRIC" id="fig|246787.4.peg.3203"/>
<evidence type="ECO:0000259" key="1">
    <source>
        <dbReference type="Pfam" id="PF00535"/>
    </source>
</evidence>
<dbReference type="KEGG" id="bcel:BcellWH2_03096"/>
<dbReference type="InterPro" id="IPR029044">
    <property type="entry name" value="Nucleotide-diphossugar_trans"/>
</dbReference>
<feature type="domain" description="Glycosyltransferase 2-like" evidence="1">
    <location>
        <begin position="7"/>
        <end position="143"/>
    </location>
</feature>
<protein>
    <submittedName>
        <fullName evidence="2">Glycosyl transferase family 2</fullName>
    </submittedName>
</protein>
<accession>A0A0P0GQD2</accession>
<dbReference type="Pfam" id="PF00535">
    <property type="entry name" value="Glycos_transf_2"/>
    <property type="match status" value="1"/>
</dbReference>
<evidence type="ECO:0000313" key="2">
    <source>
        <dbReference type="EMBL" id="ALJ60333.1"/>
    </source>
</evidence>
<dbReference type="EMBL" id="CP012801">
    <property type="protein sequence ID" value="ALJ60333.1"/>
    <property type="molecule type" value="Genomic_DNA"/>
</dbReference>
<name>A0A0P0GQD2_9BACE</name>
<evidence type="ECO:0000313" key="3">
    <source>
        <dbReference type="Proteomes" id="UP000061809"/>
    </source>
</evidence>
<dbReference type="GO" id="GO:0016740">
    <property type="term" value="F:transferase activity"/>
    <property type="evidence" value="ECO:0007669"/>
    <property type="project" value="UniProtKB-KW"/>
</dbReference>
<dbReference type="NCBIfam" id="TIGR04440">
    <property type="entry name" value="glyco_TIGR04440"/>
    <property type="match status" value="1"/>
</dbReference>
<gene>
    <name evidence="2" type="ORF">BcellWH2_03096</name>
</gene>
<dbReference type="AlphaFoldDB" id="A0A0P0GQD2"/>
<dbReference type="InterPro" id="IPR001173">
    <property type="entry name" value="Glyco_trans_2-like"/>
</dbReference>
<organism evidence="2 3">
    <name type="scientific">Bacteroides cellulosilyticus</name>
    <dbReference type="NCBI Taxonomy" id="246787"/>
    <lineage>
        <taxon>Bacteria</taxon>
        <taxon>Pseudomonadati</taxon>
        <taxon>Bacteroidota</taxon>
        <taxon>Bacteroidia</taxon>
        <taxon>Bacteroidales</taxon>
        <taxon>Bacteroidaceae</taxon>
        <taxon>Bacteroides</taxon>
    </lineage>
</organism>
<dbReference type="RefSeq" id="WP_029426495.1">
    <property type="nucleotide sequence ID" value="NZ_CP012801.1"/>
</dbReference>
<sequence length="337" mass="39082">MTLQNVTVIIPAHNRPERLRRLLDYYSRTDIKVLVPDSSDHPFADAEKYPDITYLHRPKLHFLLKLKEVLPMISTPYVLYCADDDFAVPSGIAQMTAFLDEHPDYSTAQGHYLTFTPHKGKISFYPRYIRYFDKQVTGDTPRERLLQEKNMYASLLYSVIRTQAFQRMYAACFNPDGSLRFRNLFLAEEFFNHAALIFGKYATLPYFYSARERIRGSATETTVPVSVIKTSHKYREEYQGFLLALSELLAAQEGDTLEDAFSFICSISDMPKDTAEISGKRKIMEFTHKHPLLRWVNRLADWRYTQKGLKAVQGMQSYPCTFSTPEKEEIIKAIEQS</sequence>
<dbReference type="InterPro" id="IPR031042">
    <property type="entry name" value="Glyco_TIGR04440"/>
</dbReference>